<dbReference type="CDD" id="cd23992">
    <property type="entry name" value="PBP_GOBP"/>
    <property type="match status" value="1"/>
</dbReference>
<feature type="chain" id="PRO_5040487766" evidence="5">
    <location>
        <begin position="20"/>
        <end position="138"/>
    </location>
</feature>
<keyword evidence="3" id="KW-0964">Secreted</keyword>
<dbReference type="InterPro" id="IPR006170">
    <property type="entry name" value="PBP/GOBP"/>
</dbReference>
<protein>
    <submittedName>
        <fullName evidence="6">Uncharacterized protein</fullName>
    </submittedName>
</protein>
<accession>A0A9N9S8U2</accession>
<organism evidence="6 7">
    <name type="scientific">Chironomus riparius</name>
    <dbReference type="NCBI Taxonomy" id="315576"/>
    <lineage>
        <taxon>Eukaryota</taxon>
        <taxon>Metazoa</taxon>
        <taxon>Ecdysozoa</taxon>
        <taxon>Arthropoda</taxon>
        <taxon>Hexapoda</taxon>
        <taxon>Insecta</taxon>
        <taxon>Pterygota</taxon>
        <taxon>Neoptera</taxon>
        <taxon>Endopterygota</taxon>
        <taxon>Diptera</taxon>
        <taxon>Nematocera</taxon>
        <taxon>Chironomoidea</taxon>
        <taxon>Chironomidae</taxon>
        <taxon>Chironominae</taxon>
        <taxon>Chironomus</taxon>
    </lineage>
</organism>
<dbReference type="InterPro" id="IPR036728">
    <property type="entry name" value="PBP_GOBP_sf"/>
</dbReference>
<dbReference type="GO" id="GO:0005615">
    <property type="term" value="C:extracellular space"/>
    <property type="evidence" value="ECO:0007669"/>
    <property type="project" value="TreeGrafter"/>
</dbReference>
<dbReference type="AlphaFoldDB" id="A0A9N9S8U2"/>
<sequence length="138" mass="14863">MKAFTSIIILIVAASMTLAIDPAEKKAQMMQIYSDCKASTNAKDDDIPKVMLDAKPTTHEGKCMFSCVMDKMGIITNGKLNQSGMLAWAESMSASTSIVDTVMTECGGLSDPDPCESATTIGLCFRNICKNSGMDMDW</sequence>
<reference evidence="6" key="2">
    <citation type="submission" date="2022-10" db="EMBL/GenBank/DDBJ databases">
        <authorList>
            <consortium name="ENA_rothamsted_submissions"/>
            <consortium name="culmorum"/>
            <person name="King R."/>
        </authorList>
    </citation>
    <scope>NUCLEOTIDE SEQUENCE</scope>
</reference>
<dbReference type="GO" id="GO:0007608">
    <property type="term" value="P:sensory perception of smell"/>
    <property type="evidence" value="ECO:0007669"/>
    <property type="project" value="TreeGrafter"/>
</dbReference>
<comment type="subcellular location">
    <subcellularLocation>
        <location evidence="1">Secreted</location>
    </subcellularLocation>
</comment>
<proteinExistence type="inferred from homology"/>
<keyword evidence="4 5" id="KW-0732">Signal</keyword>
<evidence type="ECO:0000256" key="2">
    <source>
        <dbReference type="ARBA" id="ARBA00008098"/>
    </source>
</evidence>
<evidence type="ECO:0000313" key="7">
    <source>
        <dbReference type="Proteomes" id="UP001153620"/>
    </source>
</evidence>
<dbReference type="SMART" id="SM00708">
    <property type="entry name" value="PhBP"/>
    <property type="match status" value="1"/>
</dbReference>
<evidence type="ECO:0000313" key="6">
    <source>
        <dbReference type="EMBL" id="CAG9810405.1"/>
    </source>
</evidence>
<name>A0A9N9S8U2_9DIPT</name>
<dbReference type="GO" id="GO:0005549">
    <property type="term" value="F:odorant binding"/>
    <property type="evidence" value="ECO:0007669"/>
    <property type="project" value="InterPro"/>
</dbReference>
<dbReference type="EMBL" id="OU895880">
    <property type="protein sequence ID" value="CAG9810405.1"/>
    <property type="molecule type" value="Genomic_DNA"/>
</dbReference>
<dbReference type="OrthoDB" id="6595846at2759"/>
<feature type="signal peptide" evidence="5">
    <location>
        <begin position="1"/>
        <end position="19"/>
    </location>
</feature>
<keyword evidence="7" id="KW-1185">Reference proteome</keyword>
<dbReference type="Gene3D" id="1.10.238.20">
    <property type="entry name" value="Pheromone/general odorant binding protein domain"/>
    <property type="match status" value="1"/>
</dbReference>
<evidence type="ECO:0000256" key="5">
    <source>
        <dbReference type="SAM" id="SignalP"/>
    </source>
</evidence>
<dbReference type="PANTHER" id="PTHR11857">
    <property type="entry name" value="ODORANT BINDING PROTEIN-RELATED"/>
    <property type="match status" value="1"/>
</dbReference>
<dbReference type="PANTHER" id="PTHR11857:SF42">
    <property type="entry name" value="GENERAL ODORANT-BINDING PROTEIN 19D-RELATED"/>
    <property type="match status" value="1"/>
</dbReference>
<dbReference type="Proteomes" id="UP001153620">
    <property type="component" value="Chromosome 4"/>
</dbReference>
<evidence type="ECO:0000256" key="4">
    <source>
        <dbReference type="ARBA" id="ARBA00022729"/>
    </source>
</evidence>
<comment type="similarity">
    <text evidence="2">Belongs to the PBP/GOBP family.</text>
</comment>
<reference evidence="6" key="1">
    <citation type="submission" date="2022-01" db="EMBL/GenBank/DDBJ databases">
        <authorList>
            <person name="King R."/>
        </authorList>
    </citation>
    <scope>NUCLEOTIDE SEQUENCE</scope>
</reference>
<gene>
    <name evidence="6" type="ORF">CHIRRI_LOCUS13219</name>
</gene>
<evidence type="ECO:0000256" key="1">
    <source>
        <dbReference type="ARBA" id="ARBA00004613"/>
    </source>
</evidence>
<evidence type="ECO:0000256" key="3">
    <source>
        <dbReference type="ARBA" id="ARBA00022525"/>
    </source>
</evidence>
<dbReference type="Pfam" id="PF01395">
    <property type="entry name" value="PBP_GOBP"/>
    <property type="match status" value="1"/>
</dbReference>
<dbReference type="SUPFAM" id="SSF47565">
    <property type="entry name" value="Insect pheromone/odorant-binding proteins"/>
    <property type="match status" value="1"/>
</dbReference>